<evidence type="ECO:0000256" key="1">
    <source>
        <dbReference type="SAM" id="Phobius"/>
    </source>
</evidence>
<dbReference type="Proteomes" id="UP000199382">
    <property type="component" value="Unassembled WGS sequence"/>
</dbReference>
<organism evidence="2 3">
    <name type="scientific">Aliiruegeria lutimaris</name>
    <dbReference type="NCBI Taxonomy" id="571298"/>
    <lineage>
        <taxon>Bacteria</taxon>
        <taxon>Pseudomonadati</taxon>
        <taxon>Pseudomonadota</taxon>
        <taxon>Alphaproteobacteria</taxon>
        <taxon>Rhodobacterales</taxon>
        <taxon>Roseobacteraceae</taxon>
        <taxon>Aliiruegeria</taxon>
    </lineage>
</organism>
<evidence type="ECO:0000313" key="2">
    <source>
        <dbReference type="EMBL" id="SDI52698.1"/>
    </source>
</evidence>
<name>A0A1G8LAH8_9RHOB</name>
<keyword evidence="1" id="KW-0472">Membrane</keyword>
<reference evidence="2 3" key="1">
    <citation type="submission" date="2016-10" db="EMBL/GenBank/DDBJ databases">
        <authorList>
            <person name="de Groot N.N."/>
        </authorList>
    </citation>
    <scope>NUCLEOTIDE SEQUENCE [LARGE SCALE GENOMIC DNA]</scope>
    <source>
        <strain evidence="2 3">DSM 25294</strain>
    </source>
</reference>
<dbReference type="RefSeq" id="WP_170844440.1">
    <property type="nucleotide sequence ID" value="NZ_FNEK01000004.1"/>
</dbReference>
<sequence>MSNRSWFILALVIAALLGLNFLFGWQMHIFLGRKFDGLIEWMAFWR</sequence>
<accession>A0A1G8LAH8</accession>
<keyword evidence="1" id="KW-0812">Transmembrane</keyword>
<keyword evidence="3" id="KW-1185">Reference proteome</keyword>
<proteinExistence type="predicted"/>
<gene>
    <name evidence="2" type="ORF">SAMN04488026_10043</name>
</gene>
<feature type="transmembrane region" description="Helical" evidence="1">
    <location>
        <begin position="6"/>
        <end position="25"/>
    </location>
</feature>
<dbReference type="EMBL" id="FNEK01000004">
    <property type="protein sequence ID" value="SDI52698.1"/>
    <property type="molecule type" value="Genomic_DNA"/>
</dbReference>
<evidence type="ECO:0000313" key="3">
    <source>
        <dbReference type="Proteomes" id="UP000199382"/>
    </source>
</evidence>
<protein>
    <submittedName>
        <fullName evidence="2">Uncharacterized protein</fullName>
    </submittedName>
</protein>
<dbReference type="AlphaFoldDB" id="A0A1G8LAH8"/>
<keyword evidence="1" id="KW-1133">Transmembrane helix</keyword>